<feature type="transmembrane region" description="Helical" evidence="1">
    <location>
        <begin position="77"/>
        <end position="95"/>
    </location>
</feature>
<gene>
    <name evidence="2" type="ORF">DSY96_07870</name>
</gene>
<evidence type="ECO:0000313" key="3">
    <source>
        <dbReference type="Proteomes" id="UP000287917"/>
    </source>
</evidence>
<feature type="transmembrane region" description="Helical" evidence="1">
    <location>
        <begin position="6"/>
        <end position="26"/>
    </location>
</feature>
<keyword evidence="1" id="KW-0812">Transmembrane</keyword>
<dbReference type="EMBL" id="QNZK01000276">
    <property type="protein sequence ID" value="RTZ83447.1"/>
    <property type="molecule type" value="Genomic_DNA"/>
</dbReference>
<feature type="transmembrane region" description="Helical" evidence="1">
    <location>
        <begin position="38"/>
        <end position="57"/>
    </location>
</feature>
<reference evidence="2 3" key="1">
    <citation type="submission" date="2018-06" db="EMBL/GenBank/DDBJ databases">
        <title>Combined omics and stable isotope probing to characterize newly discovered Mariana Back-Arc vent microbial communities.</title>
        <authorList>
            <person name="Trembath-Reichert E."/>
            <person name="Huber J.A."/>
        </authorList>
    </citation>
    <scope>NUCLEOTIDE SEQUENCE [LARGE SCALE GENOMIC DNA]</scope>
    <source>
        <strain evidence="2">MAG 58</strain>
    </source>
</reference>
<evidence type="ECO:0000313" key="2">
    <source>
        <dbReference type="EMBL" id="RTZ83447.1"/>
    </source>
</evidence>
<sequence>MDISVLPILSLIIFSPIVGIALAAIFRDEGNGIPAKVSALFSSGISFLLSLHLWFNFDSSTADLQMVERIPWITQFNIEYFLGLDGLNLFFFLIITF</sequence>
<keyword evidence="1" id="KW-1133">Transmembrane helix</keyword>
<evidence type="ECO:0000256" key="1">
    <source>
        <dbReference type="SAM" id="Phobius"/>
    </source>
</evidence>
<comment type="caution">
    <text evidence="2">The sequence shown here is derived from an EMBL/GenBank/DDBJ whole genome shotgun (WGS) entry which is preliminary data.</text>
</comment>
<dbReference type="GO" id="GO:0015990">
    <property type="term" value="P:electron transport coupled proton transport"/>
    <property type="evidence" value="ECO:0007669"/>
    <property type="project" value="TreeGrafter"/>
</dbReference>
<dbReference type="GO" id="GO:0042773">
    <property type="term" value="P:ATP synthesis coupled electron transport"/>
    <property type="evidence" value="ECO:0007669"/>
    <property type="project" value="InterPro"/>
</dbReference>
<dbReference type="GO" id="GO:0048039">
    <property type="term" value="F:ubiquinone binding"/>
    <property type="evidence" value="ECO:0007669"/>
    <property type="project" value="TreeGrafter"/>
</dbReference>
<dbReference type="PANTHER" id="PTHR43507:SF1">
    <property type="entry name" value="NADH-UBIQUINONE OXIDOREDUCTASE CHAIN 4"/>
    <property type="match status" value="1"/>
</dbReference>
<organism evidence="2 3">
    <name type="scientific">SAR324 cluster bacterium</name>
    <dbReference type="NCBI Taxonomy" id="2024889"/>
    <lineage>
        <taxon>Bacteria</taxon>
        <taxon>Deltaproteobacteria</taxon>
        <taxon>SAR324 cluster</taxon>
    </lineage>
</organism>
<dbReference type="GO" id="GO:0003954">
    <property type="term" value="F:NADH dehydrogenase activity"/>
    <property type="evidence" value="ECO:0007669"/>
    <property type="project" value="TreeGrafter"/>
</dbReference>
<dbReference type="PANTHER" id="PTHR43507">
    <property type="entry name" value="NADH-UBIQUINONE OXIDOREDUCTASE CHAIN 4"/>
    <property type="match status" value="1"/>
</dbReference>
<dbReference type="InterPro" id="IPR003918">
    <property type="entry name" value="NADH_UbQ_OxRdtase"/>
</dbReference>
<accession>A0A432GHV2</accession>
<dbReference type="AlphaFoldDB" id="A0A432GHV2"/>
<protein>
    <submittedName>
        <fullName evidence="2">Fe-S-binding domain-containing protein</fullName>
    </submittedName>
</protein>
<dbReference type="GO" id="GO:0008137">
    <property type="term" value="F:NADH dehydrogenase (ubiquinone) activity"/>
    <property type="evidence" value="ECO:0007669"/>
    <property type="project" value="InterPro"/>
</dbReference>
<dbReference type="Proteomes" id="UP000287917">
    <property type="component" value="Unassembled WGS sequence"/>
</dbReference>
<keyword evidence="1" id="KW-0472">Membrane</keyword>
<feature type="non-terminal residue" evidence="2">
    <location>
        <position position="97"/>
    </location>
</feature>
<proteinExistence type="predicted"/>
<name>A0A432GHV2_9DELT</name>